<dbReference type="Proteomes" id="UP000838672">
    <property type="component" value="Unassembled WGS sequence"/>
</dbReference>
<evidence type="ECO:0000313" key="2">
    <source>
        <dbReference type="Proteomes" id="UP000838672"/>
    </source>
</evidence>
<sequence length="212" mass="23730">MQHFIECQQAHHHHLSIGARKKQPYAFLYRVLSGQALVRLGKQEWMVEANEMFWLPFDCLAALTCFPGCQLQWVQLSPRVQAPRPSQAGFVSLSPLTLSLLDALQTNHPHLNEKAQSLALNLLAEILVDSAMTLIQPATKKLNLSRAMGDFEKTKQSATLTSETQQVLLARMAFRAKRSGQKLSVVSAELNLTEADVETLCQRQFGQNYASI</sequence>
<evidence type="ECO:0008006" key="3">
    <source>
        <dbReference type="Google" id="ProtNLM"/>
    </source>
</evidence>
<reference evidence="1" key="1">
    <citation type="submission" date="2021-11" db="EMBL/GenBank/DDBJ databases">
        <authorList>
            <person name="Rodrigo-Torres L."/>
            <person name="Arahal R. D."/>
            <person name="Lucena T."/>
        </authorList>
    </citation>
    <scope>NUCLEOTIDE SEQUENCE</scope>
    <source>
        <strain evidence="1">CECT 7929</strain>
    </source>
</reference>
<gene>
    <name evidence="1" type="ORF">VST7929_03015</name>
</gene>
<evidence type="ECO:0000313" key="1">
    <source>
        <dbReference type="EMBL" id="CAH0535441.1"/>
    </source>
</evidence>
<dbReference type="EMBL" id="CAKLDI010000002">
    <property type="protein sequence ID" value="CAH0535441.1"/>
    <property type="molecule type" value="Genomic_DNA"/>
</dbReference>
<proteinExistence type="predicted"/>
<keyword evidence="2" id="KW-1185">Reference proteome</keyword>
<comment type="caution">
    <text evidence="1">The sequence shown here is derived from an EMBL/GenBank/DDBJ whole genome shotgun (WGS) entry which is preliminary data.</text>
</comment>
<protein>
    <recommendedName>
        <fullName evidence="3">AraC family transcriptional regulator</fullName>
    </recommendedName>
</protein>
<organism evidence="1 2">
    <name type="scientific">Vibrio stylophorae</name>
    <dbReference type="NCBI Taxonomy" id="659351"/>
    <lineage>
        <taxon>Bacteria</taxon>
        <taxon>Pseudomonadati</taxon>
        <taxon>Pseudomonadota</taxon>
        <taxon>Gammaproteobacteria</taxon>
        <taxon>Vibrionales</taxon>
        <taxon>Vibrionaceae</taxon>
        <taxon>Vibrio</taxon>
    </lineage>
</organism>
<accession>A0ABM8ZYM4</accession>
<dbReference type="RefSeq" id="WP_237468307.1">
    <property type="nucleotide sequence ID" value="NZ_CAKLDI010000002.1"/>
</dbReference>
<name>A0ABM8ZYM4_9VIBR</name>